<dbReference type="SUPFAM" id="SSF81383">
    <property type="entry name" value="F-box domain"/>
    <property type="match status" value="1"/>
</dbReference>
<keyword evidence="3" id="KW-1185">Reference proteome</keyword>
<dbReference type="GeneID" id="130469278"/>
<feature type="compositionally biased region" description="Basic residues" evidence="1">
    <location>
        <begin position="8"/>
        <end position="31"/>
    </location>
</feature>
<reference evidence="4" key="2">
    <citation type="submission" date="2025-08" db="UniProtKB">
        <authorList>
            <consortium name="RefSeq"/>
        </authorList>
    </citation>
    <scope>IDENTIFICATION</scope>
    <source>
        <tissue evidence="4">Leaf</tissue>
    </source>
</reference>
<dbReference type="PANTHER" id="PTHR33784:SF10">
    <property type="entry name" value="F-BOX PROTEIN"/>
    <property type="match status" value="1"/>
</dbReference>
<feature type="region of interest" description="Disordered" evidence="1">
    <location>
        <begin position="1"/>
        <end position="31"/>
    </location>
</feature>
<feature type="domain" description="At2g35280-like TPR" evidence="2">
    <location>
        <begin position="95"/>
        <end position="200"/>
    </location>
</feature>
<gene>
    <name evidence="4" type="primary">LOC130469278</name>
</gene>
<name>A0ABM3RFD6_SPIOL</name>
<dbReference type="Gene3D" id="1.20.1280.50">
    <property type="match status" value="1"/>
</dbReference>
<dbReference type="InterPro" id="IPR036047">
    <property type="entry name" value="F-box-like_dom_sf"/>
</dbReference>
<accession>A0ABM3RFD6</accession>
<organism evidence="3 4">
    <name type="scientific">Spinacia oleracea</name>
    <name type="common">Spinach</name>
    <dbReference type="NCBI Taxonomy" id="3562"/>
    <lineage>
        <taxon>Eukaryota</taxon>
        <taxon>Viridiplantae</taxon>
        <taxon>Streptophyta</taxon>
        <taxon>Embryophyta</taxon>
        <taxon>Tracheophyta</taxon>
        <taxon>Spermatophyta</taxon>
        <taxon>Magnoliopsida</taxon>
        <taxon>eudicotyledons</taxon>
        <taxon>Gunneridae</taxon>
        <taxon>Pentapetalae</taxon>
        <taxon>Caryophyllales</taxon>
        <taxon>Chenopodiaceae</taxon>
        <taxon>Chenopodioideae</taxon>
        <taxon>Anserineae</taxon>
        <taxon>Spinacia</taxon>
    </lineage>
</organism>
<dbReference type="InterPro" id="IPR057136">
    <property type="entry name" value="At2g35280_TPR_dom"/>
</dbReference>
<dbReference type="CDD" id="cd09917">
    <property type="entry name" value="F-box_SF"/>
    <property type="match status" value="1"/>
</dbReference>
<evidence type="ECO:0000313" key="3">
    <source>
        <dbReference type="Proteomes" id="UP000813463"/>
    </source>
</evidence>
<sequence length="263" mass="29709">MGLTKSNHTIKKTTSTKKKSTRKISKRKHGAQIKSATTMDCLPNEMIAEVLARLAASSPVDLFRCKQSCKVFHEISEEKQVLQKVSLETLVYQRDWWTEEASKPFVTRCLESDNPEALLHRGMAQYFGGTGTTMVEQGLRNLEKAATQTSIEAAYVLSLIFLSSEEKECVNKGLEMMVNTMKAIGVKGIVECRKKVRDMINSMWLANKAIVESKPNISCAMREQHQVSSGWDNGYYDEDEKDNVGCQTCKCVRELDFFSSFFC</sequence>
<evidence type="ECO:0000313" key="4">
    <source>
        <dbReference type="RefSeq" id="XP_056694329.1"/>
    </source>
</evidence>
<dbReference type="Pfam" id="PF23310">
    <property type="entry name" value="TPR_27"/>
    <property type="match status" value="1"/>
</dbReference>
<dbReference type="RefSeq" id="XP_056694329.1">
    <property type="nucleotide sequence ID" value="XM_056838351.1"/>
</dbReference>
<evidence type="ECO:0000256" key="1">
    <source>
        <dbReference type="SAM" id="MobiDB-lite"/>
    </source>
</evidence>
<dbReference type="PANTHER" id="PTHR33784">
    <property type="entry name" value="OS05G0482100 PROTEIN"/>
    <property type="match status" value="1"/>
</dbReference>
<protein>
    <submittedName>
        <fullName evidence="4">F-box protein At1g67623</fullName>
    </submittedName>
</protein>
<dbReference type="InterPro" id="IPR040338">
    <property type="entry name" value="At1g67623-like"/>
</dbReference>
<dbReference type="Proteomes" id="UP000813463">
    <property type="component" value="Chromosome 1"/>
</dbReference>
<evidence type="ECO:0000259" key="2">
    <source>
        <dbReference type="Pfam" id="PF23310"/>
    </source>
</evidence>
<proteinExistence type="predicted"/>
<reference evidence="3" key="1">
    <citation type="journal article" date="2021" name="Nat. Commun.">
        <title>Genomic analyses provide insights into spinach domestication and the genetic basis of agronomic traits.</title>
        <authorList>
            <person name="Cai X."/>
            <person name="Sun X."/>
            <person name="Xu C."/>
            <person name="Sun H."/>
            <person name="Wang X."/>
            <person name="Ge C."/>
            <person name="Zhang Z."/>
            <person name="Wang Q."/>
            <person name="Fei Z."/>
            <person name="Jiao C."/>
            <person name="Wang Q."/>
        </authorList>
    </citation>
    <scope>NUCLEOTIDE SEQUENCE [LARGE SCALE GENOMIC DNA]</scope>
    <source>
        <strain evidence="3">cv. Varoflay</strain>
    </source>
</reference>